<evidence type="ECO:0000313" key="2">
    <source>
        <dbReference type="Proteomes" id="UP000002334"/>
    </source>
</evidence>
<dbReference type="AlphaFoldDB" id="C4K5X7"/>
<dbReference type="RefSeq" id="WP_015873759.1">
    <property type="nucleotide sequence ID" value="NC_012751.1"/>
</dbReference>
<dbReference type="STRING" id="572265.HDEF_1327"/>
<dbReference type="Proteomes" id="UP000002334">
    <property type="component" value="Chromosome"/>
</dbReference>
<dbReference type="EMBL" id="CP001277">
    <property type="protein sequence ID" value="ACQ67970.1"/>
    <property type="molecule type" value="Genomic_DNA"/>
</dbReference>
<protein>
    <submittedName>
        <fullName evidence="1">Uncharacterized protein</fullName>
    </submittedName>
</protein>
<reference evidence="1 2" key="1">
    <citation type="journal article" date="2009" name="Proc. Natl. Acad. Sci. U.S.A.">
        <title>Hamiltonella defensa, genome evolution of protective bacterial endosymbiont from pathogenic ancestors.</title>
        <authorList>
            <person name="Degnan P.H."/>
            <person name="Yu Y."/>
            <person name="Sisneros N."/>
            <person name="Wing R.A."/>
            <person name="Moran N.A."/>
        </authorList>
    </citation>
    <scope>NUCLEOTIDE SEQUENCE [LARGE SCALE GENOMIC DNA]</scope>
    <source>
        <strain evidence="2">5AT</strain>
    </source>
</reference>
<gene>
    <name evidence="1" type="ordered locus">HDEF_1327</name>
</gene>
<sequence>MTTSFSAILRIADTDLLKSRCHYSDNRHLYQHWMFSESGRPENGERGKMMAENFGIGHRPKDDFLIKT</sequence>
<accession>C4K5X7</accession>
<dbReference type="GeneID" id="66262029"/>
<dbReference type="HOGENOM" id="CLU_2788132_0_0_6"/>
<proteinExistence type="predicted"/>
<evidence type="ECO:0000313" key="1">
    <source>
        <dbReference type="EMBL" id="ACQ67970.1"/>
    </source>
</evidence>
<organism evidence="1 2">
    <name type="scientific">Hamiltonella defensa subsp. Acyrthosiphon pisum (strain 5AT)</name>
    <dbReference type="NCBI Taxonomy" id="572265"/>
    <lineage>
        <taxon>Bacteria</taxon>
        <taxon>Pseudomonadati</taxon>
        <taxon>Pseudomonadota</taxon>
        <taxon>Gammaproteobacteria</taxon>
        <taxon>Enterobacterales</taxon>
        <taxon>Enterobacteriaceae</taxon>
        <taxon>aphid secondary symbionts</taxon>
        <taxon>Candidatus Williamhamiltonella</taxon>
    </lineage>
</organism>
<name>C4K5X7_HAMD5</name>
<keyword evidence="2" id="KW-1185">Reference proteome</keyword>
<dbReference type="KEGG" id="hde:HDEF_1327"/>